<feature type="domain" description="Calcineurin-like phosphoesterase" evidence="6">
    <location>
        <begin position="29"/>
        <end position="280"/>
    </location>
</feature>
<dbReference type="InterPro" id="IPR004843">
    <property type="entry name" value="Calcineurin-like_PHP"/>
</dbReference>
<evidence type="ECO:0000313" key="8">
    <source>
        <dbReference type="Proteomes" id="UP000597762"/>
    </source>
</evidence>
<dbReference type="EMBL" id="CAHIKZ030002534">
    <property type="protein sequence ID" value="CAE1288439.1"/>
    <property type="molecule type" value="Genomic_DNA"/>
</dbReference>
<keyword evidence="3" id="KW-0325">Glycoprotein</keyword>
<comment type="similarity">
    <text evidence="1">Belongs to the acid sphingomyelinase family.</text>
</comment>
<dbReference type="AlphaFoldDB" id="A0A812D8F7"/>
<dbReference type="GO" id="GO:0008081">
    <property type="term" value="F:phosphoric diester hydrolase activity"/>
    <property type="evidence" value="ECO:0007669"/>
    <property type="project" value="TreeGrafter"/>
</dbReference>
<keyword evidence="8" id="KW-1185">Reference proteome</keyword>
<dbReference type="EC" id="3.1.4.-" evidence="7"/>
<accession>A0A812D8F7</accession>
<proteinExistence type="inferred from homology"/>
<evidence type="ECO:0000256" key="4">
    <source>
        <dbReference type="SAM" id="MobiDB-lite"/>
    </source>
</evidence>
<feature type="signal peptide" evidence="5">
    <location>
        <begin position="1"/>
        <end position="24"/>
    </location>
</feature>
<dbReference type="OrthoDB" id="348678at2759"/>
<organism evidence="7 8">
    <name type="scientific">Acanthosepion pharaonis</name>
    <name type="common">Pharaoh cuttlefish</name>
    <name type="synonym">Sepia pharaonis</name>
    <dbReference type="NCBI Taxonomy" id="158019"/>
    <lineage>
        <taxon>Eukaryota</taxon>
        <taxon>Metazoa</taxon>
        <taxon>Spiralia</taxon>
        <taxon>Lophotrochozoa</taxon>
        <taxon>Mollusca</taxon>
        <taxon>Cephalopoda</taxon>
        <taxon>Coleoidea</taxon>
        <taxon>Decapodiformes</taxon>
        <taxon>Sepiida</taxon>
        <taxon>Sepiina</taxon>
        <taxon>Sepiidae</taxon>
        <taxon>Acanthosepion</taxon>
    </lineage>
</organism>
<dbReference type="Proteomes" id="UP000597762">
    <property type="component" value="Unassembled WGS sequence"/>
</dbReference>
<dbReference type="InterPro" id="IPR041805">
    <property type="entry name" value="ASMase/PPN1_MPP"/>
</dbReference>
<feature type="chain" id="PRO_5033052779" evidence="5">
    <location>
        <begin position="25"/>
        <end position="545"/>
    </location>
</feature>
<feature type="region of interest" description="Disordered" evidence="4">
    <location>
        <begin position="525"/>
        <end position="545"/>
    </location>
</feature>
<evidence type="ECO:0000256" key="5">
    <source>
        <dbReference type="SAM" id="SignalP"/>
    </source>
</evidence>
<evidence type="ECO:0000256" key="1">
    <source>
        <dbReference type="ARBA" id="ARBA00008234"/>
    </source>
</evidence>
<evidence type="ECO:0000313" key="7">
    <source>
        <dbReference type="EMBL" id="CAE1288439.1"/>
    </source>
</evidence>
<evidence type="ECO:0000256" key="2">
    <source>
        <dbReference type="ARBA" id="ARBA00022801"/>
    </source>
</evidence>
<keyword evidence="2 7" id="KW-0378">Hydrolase</keyword>
<dbReference type="SUPFAM" id="SSF56300">
    <property type="entry name" value="Metallo-dependent phosphatases"/>
    <property type="match status" value="1"/>
</dbReference>
<dbReference type="Gene3D" id="3.60.21.10">
    <property type="match status" value="1"/>
</dbReference>
<dbReference type="InterPro" id="IPR029052">
    <property type="entry name" value="Metallo-depent_PP-like"/>
</dbReference>
<dbReference type="GO" id="GO:0005615">
    <property type="term" value="C:extracellular space"/>
    <property type="evidence" value="ECO:0007669"/>
    <property type="project" value="TreeGrafter"/>
</dbReference>
<dbReference type="CDD" id="cd00842">
    <property type="entry name" value="MPP_ASMase"/>
    <property type="match status" value="1"/>
</dbReference>
<dbReference type="Pfam" id="PF00149">
    <property type="entry name" value="Metallophos"/>
    <property type="match status" value="1"/>
</dbReference>
<comment type="caution">
    <text evidence="7">The sequence shown here is derived from an EMBL/GenBank/DDBJ whole genome shotgun (WGS) entry which is preliminary data.</text>
</comment>
<protein>
    <submittedName>
        <fullName evidence="7">SMPDL3</fullName>
        <ecNumber evidence="7">3.1.4.-</ecNumber>
    </submittedName>
</protein>
<name>A0A812D8F7_ACAPH</name>
<gene>
    <name evidence="7" type="ORF">SPHA_47100</name>
</gene>
<sequence>MSGGKTRKILLFLILTTTITSSQGKNIGTFWAISDLHHDFTYGVKKEPESCRSVIPYTQLGMFGDYDCDTPWIMLNQTIYSMKQLAPDVDFILWMGDSVMHTRRDEALTLNKTVNIGTIRDITNLIKEAFPEVPLIPTVGNHDFFRDSQTSTAMLESMSKVFFNETELHTATFKKGGYFSANVSPRLRLLNLNTIYYYKRNKNVNPTTNVDPADQFDWLEKQLQLSKKENKKVFITGHISPGFSPHGLMWFYSQYNQRFIFLVQQYADVINAMFFGHDHKSSFKIITTNGKGSVPVFIVPSVTPWTYTYNHNPAMWLVNYDREFLGDDVKIREYFFVFFFSLSQSYDNSIMAKVRISSDIIKPFSDQGDVVAWLKKVRLVARLQHVDDVASLLPLYLEGDALALYMEMEEEDQGDIDQIEARLKQAFADDAFSAYRKLTMVRWTGERVDVYANKVRQFVRLAGFEGAEMERLTKLAFVMGFPDTIALRLRQAPNVEALTVGELLARARVLKSTGDESQNVVAAVRTPRSVGASPAKSGPRTSMTC</sequence>
<evidence type="ECO:0000256" key="3">
    <source>
        <dbReference type="ARBA" id="ARBA00023180"/>
    </source>
</evidence>
<reference evidence="7" key="1">
    <citation type="submission" date="2021-01" db="EMBL/GenBank/DDBJ databases">
        <authorList>
            <person name="Li R."/>
            <person name="Bekaert M."/>
        </authorList>
    </citation>
    <scope>NUCLEOTIDE SEQUENCE</scope>
    <source>
        <strain evidence="7">Farmed</strain>
    </source>
</reference>
<evidence type="ECO:0000259" key="6">
    <source>
        <dbReference type="Pfam" id="PF00149"/>
    </source>
</evidence>
<dbReference type="PANTHER" id="PTHR10340:SF57">
    <property type="entry name" value="METALLOPHOS DOMAIN-CONTAINING PROTEIN"/>
    <property type="match status" value="1"/>
</dbReference>
<keyword evidence="5" id="KW-0732">Signal</keyword>
<dbReference type="PANTHER" id="PTHR10340">
    <property type="entry name" value="SPHINGOMYELIN PHOSPHODIESTERASE"/>
    <property type="match status" value="1"/>
</dbReference>